<name>A0A9P7MKQ7_9HYPO</name>
<dbReference type="Proteomes" id="UP000706124">
    <property type="component" value="Unassembled WGS sequence"/>
</dbReference>
<proteinExistence type="predicted"/>
<evidence type="ECO:0000313" key="3">
    <source>
        <dbReference type="Proteomes" id="UP000706124"/>
    </source>
</evidence>
<gene>
    <name evidence="2" type="ORF">E4U60_007284</name>
</gene>
<evidence type="ECO:0000256" key="1">
    <source>
        <dbReference type="SAM" id="MobiDB-lite"/>
    </source>
</evidence>
<dbReference type="AlphaFoldDB" id="A0A9P7MKQ7"/>
<organism evidence="2 3">
    <name type="scientific">Claviceps pazoutovae</name>
    <dbReference type="NCBI Taxonomy" id="1649127"/>
    <lineage>
        <taxon>Eukaryota</taxon>
        <taxon>Fungi</taxon>
        <taxon>Dikarya</taxon>
        <taxon>Ascomycota</taxon>
        <taxon>Pezizomycotina</taxon>
        <taxon>Sordariomycetes</taxon>
        <taxon>Hypocreomycetidae</taxon>
        <taxon>Hypocreales</taxon>
        <taxon>Clavicipitaceae</taxon>
        <taxon>Claviceps</taxon>
    </lineage>
</organism>
<protein>
    <submittedName>
        <fullName evidence="2">Uncharacterized protein</fullName>
    </submittedName>
</protein>
<sequence>MSNPAGHDIDDGFISAFTGLSLTRESNTSTQTPAPTQASTMAETTSSAATTGSNVNSTTDAAIAMAPRLYDRYPRWDGDFDSFENWLLAVDLTLSDPEMVPRLGSAAHVCGELFSCIPSQRQSECAEYIRVRQRSRVSPAGTTPGVRLPFVIEDFVQVLVTAFMPKDLAARAQKMVHAIQQGPAQPATRPLPG</sequence>
<evidence type="ECO:0000313" key="2">
    <source>
        <dbReference type="EMBL" id="KAG5949148.1"/>
    </source>
</evidence>
<accession>A0A9P7MKQ7</accession>
<reference evidence="2 3" key="1">
    <citation type="journal article" date="2020" name="bioRxiv">
        <title>Whole genome comparisons of ergot fungi reveals the divergence and evolution of species within the genus Claviceps are the result of varying mechanisms driving genome evolution and host range expansion.</title>
        <authorList>
            <person name="Wyka S.A."/>
            <person name="Mondo S.J."/>
            <person name="Liu M."/>
            <person name="Dettman J."/>
            <person name="Nalam V."/>
            <person name="Broders K.D."/>
        </authorList>
    </citation>
    <scope>NUCLEOTIDE SEQUENCE [LARGE SCALE GENOMIC DNA]</scope>
    <source>
        <strain evidence="2 3">CCC 1485</strain>
    </source>
</reference>
<feature type="region of interest" description="Disordered" evidence="1">
    <location>
        <begin position="24"/>
        <end position="55"/>
    </location>
</feature>
<dbReference type="OrthoDB" id="5494681at2759"/>
<feature type="compositionally biased region" description="Polar residues" evidence="1">
    <location>
        <begin position="24"/>
        <end position="35"/>
    </location>
</feature>
<feature type="compositionally biased region" description="Low complexity" evidence="1">
    <location>
        <begin position="36"/>
        <end position="55"/>
    </location>
</feature>
<keyword evidence="3" id="KW-1185">Reference proteome</keyword>
<dbReference type="EMBL" id="SRPO01000008">
    <property type="protein sequence ID" value="KAG5949148.1"/>
    <property type="molecule type" value="Genomic_DNA"/>
</dbReference>
<comment type="caution">
    <text evidence="2">The sequence shown here is derived from an EMBL/GenBank/DDBJ whole genome shotgun (WGS) entry which is preliminary data.</text>
</comment>